<reference evidence="3" key="6">
    <citation type="journal article" date="2016" name="MSphere">
        <title>Comparison of the Gene Coding Contents and Other Unusual Features of the GC-Rich and AT-Rich Branch Probosciviruses.</title>
        <authorList>
            <person name="Ling P.D."/>
            <person name="Long S.Y."/>
            <person name="Zong J.C."/>
            <person name="Heaggans S.Y."/>
            <person name="Qin X."/>
            <person name="Hayward G.S."/>
        </authorList>
    </citation>
    <scope>NUCLEOTIDE SEQUENCE</scope>
    <source>
        <strain evidence="3">Nyah NAP97</strain>
    </source>
</reference>
<feature type="region of interest" description="Disordered" evidence="1">
    <location>
        <begin position="56"/>
        <end position="96"/>
    </location>
</feature>
<dbReference type="GeneID" id="80541523"/>
<protein>
    <submittedName>
        <fullName evidence="3">Protein E31A</fullName>
    </submittedName>
</protein>
<evidence type="ECO:0000256" key="1">
    <source>
        <dbReference type="SAM" id="MobiDB-lite"/>
    </source>
</evidence>
<gene>
    <name evidence="3" type="primary">E31A</name>
</gene>
<accession>A0A866VSK0</accession>
<proteinExistence type="predicted"/>
<dbReference type="Proteomes" id="UP001162024">
    <property type="component" value="Segment"/>
</dbReference>
<keyword evidence="2" id="KW-1133">Transmembrane helix</keyword>
<reference evidence="3" key="1">
    <citation type="journal article" date="2009" name="Vet. Pathol.">
        <title>Clinico-pathologic features of fatal disease attributed to new variants of endotheliotropic herpesviruses in two Asian elephants (Elephas maximus).</title>
        <authorList>
            <person name="Garner M.M."/>
            <person name="Helmick K."/>
            <person name="Ochsenreiter J."/>
            <person name="Richman L.K."/>
            <person name="Latimer E."/>
            <person name="Wise A.G."/>
            <person name="Maes R.K."/>
            <person name="Kiupel M."/>
            <person name="Nordhausen R.W."/>
            <person name="Zong J.C."/>
            <person name="Hayward G.S."/>
        </authorList>
    </citation>
    <scope>NUCLEOTIDE SEQUENCE</scope>
    <source>
        <strain evidence="3">Nyah NAP97</strain>
    </source>
</reference>
<dbReference type="KEGG" id="vg:80541523"/>
<keyword evidence="2" id="KW-0472">Membrane</keyword>
<dbReference type="EMBL" id="MN373268">
    <property type="protein sequence ID" value="QOE74406.1"/>
    <property type="molecule type" value="Genomic_DNA"/>
</dbReference>
<reference evidence="3" key="4">
    <citation type="journal article" date="2016" name="ILAR J">
        <title>Review of Elephant Endotheliotropic Herpesviruses and Acute Hemorrhagic Disease.</title>
        <authorList>
            <person name="Long S.Y."/>
            <person name="Latimer E.M."/>
            <person name="Hayward G.S."/>
        </authorList>
    </citation>
    <scope>NUCLEOTIDE SEQUENCE</scope>
    <source>
        <strain evidence="3">Nyah NAP97</strain>
    </source>
</reference>
<keyword evidence="4" id="KW-1185">Reference proteome</keyword>
<keyword evidence="2" id="KW-0812">Transmembrane</keyword>
<reference evidence="3" key="5">
    <citation type="journal article" date="2016" name="MSphere">
        <title>Complete Genome Sequence of Elephant Endotheliotropic Herpesvirus 4, the First Example of a GC-Rich Branch Proboscivirus.</title>
        <authorList>
            <person name="Ling P.D."/>
            <person name="Long S.Y."/>
            <person name="Fuery A."/>
            <person name="Peng R.S."/>
            <person name="Heaggans S.Y."/>
            <person name="Qin X."/>
            <person name="Worley K.C."/>
            <person name="Dugan S."/>
            <person name="Hayward G.S."/>
        </authorList>
    </citation>
    <scope>NUCLEOTIDE SEQUENCE</scope>
    <source>
        <strain evidence="3">Nyah NAP97</strain>
    </source>
</reference>
<organism evidence="3 4">
    <name type="scientific">Elephant endotheliotropic herpesvirus 3A</name>
    <dbReference type="NCBI Taxonomy" id="1329409"/>
    <lineage>
        <taxon>Viruses</taxon>
        <taxon>Duplodnaviria</taxon>
        <taxon>Heunggongvirae</taxon>
        <taxon>Peploviricota</taxon>
        <taxon>Herviviricetes</taxon>
        <taxon>Herpesvirales</taxon>
        <taxon>Orthoherpesviridae</taxon>
        <taxon>Betaherpesvirinae</taxon>
        <taxon>Proboscivirus</taxon>
        <taxon>Elephant endotheliotropic herpesvirus 3</taxon>
    </lineage>
</organism>
<evidence type="ECO:0000313" key="4">
    <source>
        <dbReference type="Proteomes" id="UP001162024"/>
    </source>
</evidence>
<feature type="transmembrane region" description="Helical" evidence="2">
    <location>
        <begin position="173"/>
        <end position="195"/>
    </location>
</feature>
<name>A0A866VSK0_9BETA</name>
<feature type="compositionally biased region" description="Polar residues" evidence="1">
    <location>
        <begin position="1"/>
        <end position="12"/>
    </location>
</feature>
<dbReference type="RefSeq" id="YP_010802739.1">
    <property type="nucleotide sequence ID" value="NC_077039.1"/>
</dbReference>
<evidence type="ECO:0000256" key="2">
    <source>
        <dbReference type="SAM" id="Phobius"/>
    </source>
</evidence>
<feature type="region of interest" description="Disordered" evidence="1">
    <location>
        <begin position="1"/>
        <end position="27"/>
    </location>
</feature>
<sequence>MAAANPTDSDGPSVSIPKPPNPFDDICLEIEDSDTRPRSRTLSACSAHFHQRRCSWSPVPTAATPPPTGDVAERDPVVQTERPPPVCHEEEDPPPPPYSGPSVFFPTIDGCGGPDVYTRMNSWWSSVVSEQGLPLDTTDFTQSTLILMLLFAITKRMECTVYTFNKKITHLKYSVTTLAIVFLIFAVTVLVWLFIDHNNHSH</sequence>
<reference evidence="3" key="7">
    <citation type="submission" date="2019-08" db="EMBL/GenBank/DDBJ databases">
        <title>Complete Genome Assembly and Annotation of EEHV3A the First Example of a GC-Branch African Elephant Endotheliotrophic Herpesvirus Associated with Lethal Hemorrhagic Disease.</title>
        <authorList>
            <person name="Tan J."/>
            <person name="Ling P.D."/>
            <person name="Worley K."/>
            <person name="Proudfoot J."/>
            <person name="Bowman M."/>
            <person name="Qin X."/>
            <person name="Latimer E.M."/>
            <person name="Holder K."/>
            <person name="Fayette M."/>
            <person name="Nodolf S."/>
            <person name="Heaggans S.Y."/>
            <person name="Zong J.-C."/>
            <person name="Pearson V.R."/>
            <person name="Hayward G.S."/>
        </authorList>
    </citation>
    <scope>NUCLEOTIDE SEQUENCE</scope>
    <source>
        <strain evidence="3">Nyah NAP97</strain>
    </source>
</reference>
<evidence type="ECO:0000313" key="3">
    <source>
        <dbReference type="EMBL" id="QOE74406.1"/>
    </source>
</evidence>
<reference evidence="3" key="3">
    <citation type="journal article" date="2014" name="J. Virol.">
        <title>Comparative genome analysis of four elephant endotheliotropic herpesviruses, EEHV3, EEHV4, EEHV5, and EEHV6, from cases of hemorrhagic disease or viremia.</title>
        <authorList>
            <person name="Zong JC"/>
            <person name="Latimer EM"/>
            <person name="Long SY"/>
            <person name="Richman LK"/>
            <person name="Heaggans SY"/>
            <person name="Hayward GS."/>
        </authorList>
    </citation>
    <scope>NUCLEOTIDE SEQUENCE</scope>
    <source>
        <strain evidence="3">Nyah NAP97</strain>
    </source>
</reference>
<reference evidence="3" key="2">
    <citation type="journal article" date="2013" name="Genome Announc.">
        <title>Complete Genome Sequence of Elephant Endotheliotropic Herpesvirus 1A.</title>
        <authorList>
            <person name="Ling P.D."/>
            <person name="Reid J.G."/>
            <person name="Qin X."/>
            <person name="Muzny D.M."/>
            <person name="Gibbs R."/>
            <person name="Petrosino J."/>
            <person name="Peng R."/>
            <person name="Zong J.C."/>
            <person name="Heaggans S.Y."/>
            <person name="Hayward G.S."/>
        </authorList>
    </citation>
    <scope>NUCLEOTIDE SEQUENCE</scope>
    <source>
        <strain evidence="3">Nyah NAP97</strain>
    </source>
</reference>